<sequence>MSEQYDPKACYDLLDPERIKVGELRQGRYFEGAWEVGTLEGDVFHYNGEPAGKLEGLTLTRNGPPGELTQCQLVRQR</sequence>
<protein>
    <submittedName>
        <fullName evidence="1">Uncharacterized protein</fullName>
    </submittedName>
</protein>
<dbReference type="OrthoDB" id="6944730at2"/>
<accession>A0A1H1EIH7</accession>
<dbReference type="RefSeq" id="WP_090321353.1">
    <property type="nucleotide sequence ID" value="NZ_FNKJ01000003.1"/>
</dbReference>
<reference evidence="2" key="1">
    <citation type="submission" date="2016-10" db="EMBL/GenBank/DDBJ databases">
        <authorList>
            <person name="Varghese N."/>
            <person name="Submissions S."/>
        </authorList>
    </citation>
    <scope>NUCLEOTIDE SEQUENCE [LARGE SCALE GENOMIC DNA]</scope>
    <source>
        <strain evidence="2">BS3775</strain>
    </source>
</reference>
<proteinExistence type="predicted"/>
<dbReference type="Proteomes" id="UP000199570">
    <property type="component" value="Unassembled WGS sequence"/>
</dbReference>
<dbReference type="AlphaFoldDB" id="A0A1H1EIH7"/>
<name>A0A1H1EIH7_9PSED</name>
<keyword evidence="2" id="KW-1185">Reference proteome</keyword>
<organism evidence="1 2">
    <name type="scientific">Pseudomonas moorei</name>
    <dbReference type="NCBI Taxonomy" id="395599"/>
    <lineage>
        <taxon>Bacteria</taxon>
        <taxon>Pseudomonadati</taxon>
        <taxon>Pseudomonadota</taxon>
        <taxon>Gammaproteobacteria</taxon>
        <taxon>Pseudomonadales</taxon>
        <taxon>Pseudomonadaceae</taxon>
        <taxon>Pseudomonas</taxon>
    </lineage>
</organism>
<evidence type="ECO:0000313" key="1">
    <source>
        <dbReference type="EMBL" id="SDQ88424.1"/>
    </source>
</evidence>
<dbReference type="EMBL" id="FNKJ01000003">
    <property type="protein sequence ID" value="SDQ88424.1"/>
    <property type="molecule type" value="Genomic_DNA"/>
</dbReference>
<evidence type="ECO:0000313" key="2">
    <source>
        <dbReference type="Proteomes" id="UP000199570"/>
    </source>
</evidence>
<gene>
    <name evidence="1" type="ORF">SAMN04490195_2212</name>
</gene>